<dbReference type="EMBL" id="AAGJLM010000002">
    <property type="protein sequence ID" value="EBO7333056.1"/>
    <property type="molecule type" value="Genomic_DNA"/>
</dbReference>
<dbReference type="InterPro" id="IPR052344">
    <property type="entry name" value="Transposase-related"/>
</dbReference>
<dbReference type="AlphaFoldDB" id="A0A5T6L0C0"/>
<gene>
    <name evidence="6" type="ORF">D0O76_05695</name>
    <name evidence="5" type="ORF">DXI57_24500</name>
</gene>
<feature type="domain" description="Transposase IS66 central" evidence="1">
    <location>
        <begin position="197"/>
        <end position="480"/>
    </location>
</feature>
<dbReference type="Pfam" id="PF03050">
    <property type="entry name" value="DDE_Tnp_IS66"/>
    <property type="match status" value="1"/>
</dbReference>
<evidence type="ECO:0000259" key="1">
    <source>
        <dbReference type="Pfam" id="PF03050"/>
    </source>
</evidence>
<name>A0A5T6L0C0_SALER</name>
<accession>A0A5T6L0C0</accession>
<sequence length="534" mass="60417">MKNREYLCRSIIPGMDISLLSTTTDIEQLRAMAFAMVQKVVTEKNAELTAKDQRIRLLEEMLLLARQQRFGRKTEMLSGLQRQLFEEDTEADIAAAETQLNALLQQDINEAEKPSASHPVRKALPSQLPRVKKHIPPASDTCTDCGVTLRFIRDEISEKLEYIPARFVVNQYVRPQYGCPCCEKVFSSQMPAQLIPKSIAEASLVAQVVVSKYRDYQPLYRQQHIFARADVELPVSTMAGWVGAAGVALNPLAELLHRELLTRSVLHADETTMRILDTRKGGKTRSGYLWAYASGEKSGPAIVCFDSQTGRGHEHPAAWLQGWSGSLVADGYITYETLAKHDPGITLAGCWAHARRGFADLYKANKDPRAAMAVRQIAGLYRLEKKIRHRPAEKIRQWRQRYSRPIVDKLWLWLEQQKDACPESSALGKAINYILKRRETLSRFLDDGSLPLDNNRCERAIRPVVMGRSNWLFAGSLAAGTRAAQIMSLLETAKMNGLEPHAWLTDVLTRLPSWPEERLHELLPFPEYRFATPE</sequence>
<evidence type="ECO:0000259" key="4">
    <source>
        <dbReference type="Pfam" id="PF13817"/>
    </source>
</evidence>
<dbReference type="InterPro" id="IPR024463">
    <property type="entry name" value="Transposase_TnpC_homeodom"/>
</dbReference>
<dbReference type="PANTHER" id="PTHR33678">
    <property type="entry name" value="BLL1576 PROTEIN"/>
    <property type="match status" value="1"/>
</dbReference>
<evidence type="ECO:0000313" key="5">
    <source>
        <dbReference type="EMBL" id="EBM3286308.1"/>
    </source>
</evidence>
<feature type="domain" description="Transposase IS66 C-terminal" evidence="4">
    <location>
        <begin position="488"/>
        <end position="524"/>
    </location>
</feature>
<feature type="domain" description="Transposase TnpC homeodomain" evidence="3">
    <location>
        <begin position="58"/>
        <end position="131"/>
    </location>
</feature>
<reference evidence="5" key="1">
    <citation type="submission" date="2018-07" db="EMBL/GenBank/DDBJ databases">
        <authorList>
            <consortium name="PulseNet: The National Subtyping Network for Foodborne Disease Surveillance"/>
            <person name="Tarr C.L."/>
            <person name="Trees E."/>
            <person name="Katz L.S."/>
            <person name="Carleton-Romer H.A."/>
            <person name="Stroika S."/>
            <person name="Kucerova Z."/>
            <person name="Roache K.F."/>
            <person name="Sabol A.L."/>
            <person name="Besser J."/>
            <person name="Gerner-Smidt P."/>
        </authorList>
    </citation>
    <scope>NUCLEOTIDE SEQUENCE</scope>
    <source>
        <strain evidence="5">PNUSAS047368</strain>
        <strain evidence="6">PNUSAS049711</strain>
    </source>
</reference>
<evidence type="ECO:0000259" key="3">
    <source>
        <dbReference type="Pfam" id="PF13007"/>
    </source>
</evidence>
<evidence type="ECO:0000313" key="6">
    <source>
        <dbReference type="EMBL" id="EBO7333056.1"/>
    </source>
</evidence>
<proteinExistence type="predicted"/>
<dbReference type="InterPro" id="IPR004291">
    <property type="entry name" value="Transposase_IS66_central"/>
</dbReference>
<dbReference type="Pfam" id="PF13817">
    <property type="entry name" value="DDE_Tnp_IS66_C"/>
    <property type="match status" value="1"/>
</dbReference>
<comment type="caution">
    <text evidence="5">The sequence shown here is derived from an EMBL/GenBank/DDBJ whole genome shotgun (WGS) entry which is preliminary data.</text>
</comment>
<dbReference type="EMBL" id="AAGCDT010000020">
    <property type="protein sequence ID" value="EBM3286308.1"/>
    <property type="molecule type" value="Genomic_DNA"/>
</dbReference>
<dbReference type="PANTHER" id="PTHR33678:SF1">
    <property type="entry name" value="BLL1576 PROTEIN"/>
    <property type="match status" value="1"/>
</dbReference>
<protein>
    <submittedName>
        <fullName evidence="5">IS66 family transposase</fullName>
    </submittedName>
</protein>
<dbReference type="Pfam" id="PF13005">
    <property type="entry name" value="zf-IS66"/>
    <property type="match status" value="1"/>
</dbReference>
<organism evidence="5">
    <name type="scientific">Salmonella enterica</name>
    <name type="common">Salmonella choleraesuis</name>
    <dbReference type="NCBI Taxonomy" id="28901"/>
    <lineage>
        <taxon>Bacteria</taxon>
        <taxon>Pseudomonadati</taxon>
        <taxon>Pseudomonadota</taxon>
        <taxon>Gammaproteobacteria</taxon>
        <taxon>Enterobacterales</taxon>
        <taxon>Enterobacteriaceae</taxon>
        <taxon>Salmonella</taxon>
    </lineage>
</organism>
<dbReference type="InterPro" id="IPR024474">
    <property type="entry name" value="Znf_dom_IS66"/>
</dbReference>
<dbReference type="InterPro" id="IPR039552">
    <property type="entry name" value="IS66_C"/>
</dbReference>
<dbReference type="RefSeq" id="WP_077946571.1">
    <property type="nucleotide sequence ID" value="NZ_JYQD01000010.1"/>
</dbReference>
<evidence type="ECO:0000259" key="2">
    <source>
        <dbReference type="Pfam" id="PF13005"/>
    </source>
</evidence>
<dbReference type="NCBIfam" id="NF033517">
    <property type="entry name" value="transpos_IS66"/>
    <property type="match status" value="1"/>
</dbReference>
<feature type="domain" description="Transposase IS66 zinc-finger binding" evidence="2">
    <location>
        <begin position="140"/>
        <end position="183"/>
    </location>
</feature>
<dbReference type="Pfam" id="PF13007">
    <property type="entry name" value="LZ_Tnp_IS66"/>
    <property type="match status" value="1"/>
</dbReference>